<dbReference type="Pfam" id="PF00149">
    <property type="entry name" value="Metallophos"/>
    <property type="match status" value="1"/>
</dbReference>
<protein>
    <recommendedName>
        <fullName evidence="3">bis(5'-nucleosyl)-tetraphosphatase (symmetrical)</fullName>
        <ecNumber evidence="3">3.6.1.41</ecNumber>
    </recommendedName>
    <alternativeName>
        <fullName evidence="6">Ap4A hydrolase</fullName>
    </alternativeName>
    <alternativeName>
        <fullName evidence="5">Diadenosine 5',5'''-P1,P4-tetraphosphate pyrophosphohydrolase</fullName>
    </alternativeName>
    <alternativeName>
        <fullName evidence="7">Diadenosine tetraphosphatase</fullName>
    </alternativeName>
</protein>
<evidence type="ECO:0000256" key="2">
    <source>
        <dbReference type="ARBA" id="ARBA00005419"/>
    </source>
</evidence>
<sequence>MARQSLIVGDIQGCLPGLRKLLMAADFKPDQDRLYAVGDLIGRGPDSLGTAEYLMSLGDNFQAVLGNHDLNFLAVSQGLKRARNSDKLGPLLKSPKLPDIINWFRQLPLAHKLDNDIVLVHAGLYPAWSVEQLLAYSNEINEILSSKQWQSLLKNMYGSEPRRWSSDLTGIERQRFIINACTRMRYIMTGNQLDFENSCHPNDATEDLIPWFKVSNPALSTEKIVFGHWAALHGETSSTQFVGLDTGYIWGQKMTALRVETSEYITVDADKV</sequence>
<dbReference type="SUPFAM" id="SSF56300">
    <property type="entry name" value="Metallo-dependent phosphatases"/>
    <property type="match status" value="1"/>
</dbReference>
<dbReference type="PIRSF" id="PIRSF000903">
    <property type="entry name" value="B5n-ttraPtase_sm"/>
    <property type="match status" value="1"/>
</dbReference>
<reference evidence="10 11" key="1">
    <citation type="submission" date="2020-03" db="EMBL/GenBank/DDBJ databases">
        <title>Alteromonas ponticola sp. nov., isolated from seawater.</title>
        <authorList>
            <person name="Yoon J.-H."/>
            <person name="Kim Y.-O."/>
        </authorList>
    </citation>
    <scope>NUCLEOTIDE SEQUENCE [LARGE SCALE GENOMIC DNA]</scope>
    <source>
        <strain evidence="10 11">MYP5</strain>
    </source>
</reference>
<dbReference type="EMBL" id="JAATNW010000005">
    <property type="protein sequence ID" value="NMH60420.1"/>
    <property type="molecule type" value="Genomic_DNA"/>
</dbReference>
<name>A0ABX1R1T5_9ALTE</name>
<keyword evidence="4 10" id="KW-0378">Hydrolase</keyword>
<dbReference type="InterPro" id="IPR004843">
    <property type="entry name" value="Calcineurin-like_PHP"/>
</dbReference>
<organism evidence="10 11">
    <name type="scientific">Alteromonas ponticola</name>
    <dbReference type="NCBI Taxonomy" id="2720613"/>
    <lineage>
        <taxon>Bacteria</taxon>
        <taxon>Pseudomonadati</taxon>
        <taxon>Pseudomonadota</taxon>
        <taxon>Gammaproteobacteria</taxon>
        <taxon>Alteromonadales</taxon>
        <taxon>Alteromonadaceae</taxon>
        <taxon>Alteromonas/Salinimonas group</taxon>
        <taxon>Alteromonas</taxon>
    </lineage>
</organism>
<comment type="function">
    <text evidence="1">Hydrolyzes diadenosine 5',5'''-P1,P4-tetraphosphate to yield ADP.</text>
</comment>
<accession>A0ABX1R1T5</accession>
<evidence type="ECO:0000256" key="3">
    <source>
        <dbReference type="ARBA" id="ARBA00012506"/>
    </source>
</evidence>
<dbReference type="PRINTS" id="PR00114">
    <property type="entry name" value="STPHPHTASE"/>
</dbReference>
<proteinExistence type="inferred from homology"/>
<dbReference type="PANTHER" id="PTHR40942:SF4">
    <property type="entry name" value="CYTOCHROME C5"/>
    <property type="match status" value="1"/>
</dbReference>
<dbReference type="InterPro" id="IPR004617">
    <property type="entry name" value="ApaH"/>
</dbReference>
<evidence type="ECO:0000256" key="8">
    <source>
        <dbReference type="ARBA" id="ARBA00049417"/>
    </source>
</evidence>
<evidence type="ECO:0000259" key="9">
    <source>
        <dbReference type="Pfam" id="PF00149"/>
    </source>
</evidence>
<comment type="similarity">
    <text evidence="2">Belongs to the Ap4A hydrolase family.</text>
</comment>
<feature type="domain" description="Calcineurin-like phosphoesterase" evidence="9">
    <location>
        <begin position="6"/>
        <end position="146"/>
    </location>
</feature>
<evidence type="ECO:0000313" key="11">
    <source>
        <dbReference type="Proteomes" id="UP000709336"/>
    </source>
</evidence>
<dbReference type="Gene3D" id="3.60.21.10">
    <property type="match status" value="1"/>
</dbReference>
<dbReference type="GO" id="GO:0008803">
    <property type="term" value="F:bis(5'-nucleosyl)-tetraphosphatase (symmetrical) activity"/>
    <property type="evidence" value="ECO:0007669"/>
    <property type="project" value="UniProtKB-EC"/>
</dbReference>
<dbReference type="NCBIfam" id="NF001204">
    <property type="entry name" value="PRK00166.1"/>
    <property type="match status" value="1"/>
</dbReference>
<dbReference type="NCBIfam" id="TIGR00668">
    <property type="entry name" value="apaH"/>
    <property type="match status" value="1"/>
</dbReference>
<dbReference type="InterPro" id="IPR029052">
    <property type="entry name" value="Metallo-depent_PP-like"/>
</dbReference>
<evidence type="ECO:0000256" key="5">
    <source>
        <dbReference type="ARBA" id="ARBA00031248"/>
    </source>
</evidence>
<dbReference type="EC" id="3.6.1.41" evidence="3"/>
<comment type="catalytic activity">
    <reaction evidence="8">
        <text>P(1),P(4)-bis(5'-adenosyl) tetraphosphate + H2O = 2 ADP + 2 H(+)</text>
        <dbReference type="Rhea" id="RHEA:24252"/>
        <dbReference type="ChEBI" id="CHEBI:15377"/>
        <dbReference type="ChEBI" id="CHEBI:15378"/>
        <dbReference type="ChEBI" id="CHEBI:58141"/>
        <dbReference type="ChEBI" id="CHEBI:456216"/>
        <dbReference type="EC" id="3.6.1.41"/>
    </reaction>
</comment>
<comment type="caution">
    <text evidence="10">The sequence shown here is derived from an EMBL/GenBank/DDBJ whole genome shotgun (WGS) entry which is preliminary data.</text>
</comment>
<gene>
    <name evidence="10" type="ORF">HCJ96_10345</name>
</gene>
<dbReference type="PANTHER" id="PTHR40942">
    <property type="match status" value="1"/>
</dbReference>
<dbReference type="RefSeq" id="WP_169210978.1">
    <property type="nucleotide sequence ID" value="NZ_JAATNW010000005.1"/>
</dbReference>
<keyword evidence="11" id="KW-1185">Reference proteome</keyword>
<dbReference type="InterPro" id="IPR006186">
    <property type="entry name" value="Ser/Thr-sp_prot-phosphatase"/>
</dbReference>
<evidence type="ECO:0000256" key="7">
    <source>
        <dbReference type="ARBA" id="ARBA00033210"/>
    </source>
</evidence>
<dbReference type="Proteomes" id="UP000709336">
    <property type="component" value="Unassembled WGS sequence"/>
</dbReference>
<evidence type="ECO:0000256" key="1">
    <source>
        <dbReference type="ARBA" id="ARBA00003413"/>
    </source>
</evidence>
<evidence type="ECO:0000313" key="10">
    <source>
        <dbReference type="EMBL" id="NMH60420.1"/>
    </source>
</evidence>
<evidence type="ECO:0000256" key="6">
    <source>
        <dbReference type="ARBA" id="ARBA00032248"/>
    </source>
</evidence>
<evidence type="ECO:0000256" key="4">
    <source>
        <dbReference type="ARBA" id="ARBA00022801"/>
    </source>
</evidence>